<keyword evidence="3" id="KW-0997">Cell inner membrane</keyword>
<proteinExistence type="predicted"/>
<evidence type="ECO:0000259" key="9">
    <source>
        <dbReference type="Pfam" id="PF02698"/>
    </source>
</evidence>
<evidence type="ECO:0000256" key="6">
    <source>
        <dbReference type="ARBA" id="ARBA00023136"/>
    </source>
</evidence>
<dbReference type="OrthoDB" id="9782395at2"/>
<keyword evidence="5 8" id="KW-1133">Transmembrane helix</keyword>
<keyword evidence="6 8" id="KW-0472">Membrane</keyword>
<keyword evidence="2" id="KW-1003">Cell membrane</keyword>
<evidence type="ECO:0000256" key="5">
    <source>
        <dbReference type="ARBA" id="ARBA00022989"/>
    </source>
</evidence>
<protein>
    <submittedName>
        <fullName evidence="10">Vancomycin high temperature exclusion protein</fullName>
    </submittedName>
</protein>
<dbReference type="AlphaFoldDB" id="A0A3A6QI44"/>
<evidence type="ECO:0000256" key="8">
    <source>
        <dbReference type="SAM" id="Phobius"/>
    </source>
</evidence>
<dbReference type="InterPro" id="IPR003848">
    <property type="entry name" value="DUF218"/>
</dbReference>
<comment type="caution">
    <text evidence="10">The sequence shown here is derived from an EMBL/GenBank/DDBJ whole genome shotgun (WGS) entry which is preliminary data.</text>
</comment>
<comment type="subcellular location">
    <subcellularLocation>
        <location evidence="1">Cell inner membrane</location>
        <topology evidence="1">Single-pass membrane protein</topology>
    </subcellularLocation>
</comment>
<evidence type="ECO:0000256" key="1">
    <source>
        <dbReference type="ARBA" id="ARBA00004377"/>
    </source>
</evidence>
<dbReference type="Proteomes" id="UP000273252">
    <property type="component" value="Unassembled WGS sequence"/>
</dbReference>
<evidence type="ECO:0000256" key="2">
    <source>
        <dbReference type="ARBA" id="ARBA00022475"/>
    </source>
</evidence>
<evidence type="ECO:0000313" key="10">
    <source>
        <dbReference type="EMBL" id="RJX69550.1"/>
    </source>
</evidence>
<dbReference type="GO" id="GO:0005886">
    <property type="term" value="C:plasma membrane"/>
    <property type="evidence" value="ECO:0007669"/>
    <property type="project" value="UniProtKB-SubCell"/>
</dbReference>
<organism evidence="10 11">
    <name type="scientific">Vibrio sinensis</name>
    <dbReference type="NCBI Taxonomy" id="2302434"/>
    <lineage>
        <taxon>Bacteria</taxon>
        <taxon>Pseudomonadati</taxon>
        <taxon>Pseudomonadota</taxon>
        <taxon>Gammaproteobacteria</taxon>
        <taxon>Vibrionales</taxon>
        <taxon>Vibrionaceae</taxon>
        <taxon>Vibrio</taxon>
    </lineage>
</organism>
<keyword evidence="11" id="KW-1185">Reference proteome</keyword>
<sequence length="287" mass="32831">MLHRPKHHPSYLARARKALRYFSICIILGGFAIFAIDRWVTYSTQDQLFHSIEKIPAFDVAVVLGTSKYLGRTLNEYYINRINAAIGLYDQGKVNNFLLSGDNAHRSYNEPWTMKRDLLRAQVPDTHIFLDYAGFRTLDSVVRAKEIFDTDNFLIISQKFHCERALFIANFYDIQAKCLAVPGPTKHSGFKVRFREVFARVKAVLDLYITQTEPRFLGPKEPIPSKDSRLTDERTVIEEKVVTKTNQAIEKNVVNENTAIEEIATETLVESEAIENQPTSLPQATTE</sequence>
<evidence type="ECO:0000256" key="4">
    <source>
        <dbReference type="ARBA" id="ARBA00022692"/>
    </source>
</evidence>
<evidence type="ECO:0000256" key="3">
    <source>
        <dbReference type="ARBA" id="ARBA00022519"/>
    </source>
</evidence>
<reference evidence="10 11" key="1">
    <citation type="submission" date="2018-08" db="EMBL/GenBank/DDBJ databases">
        <title>Vibrio isolated from the Eastern China Marginal Seas.</title>
        <authorList>
            <person name="Li Y."/>
        </authorList>
    </citation>
    <scope>NUCLEOTIDE SEQUENCE [LARGE SCALE GENOMIC DNA]</scope>
    <source>
        <strain evidence="10 11">BEI233</strain>
    </source>
</reference>
<comment type="function">
    <text evidence="7">Participates in the barrier function of the cell envelope.</text>
</comment>
<accession>A0A3A6QI44</accession>
<feature type="transmembrane region" description="Helical" evidence="8">
    <location>
        <begin position="21"/>
        <end position="40"/>
    </location>
</feature>
<dbReference type="CDD" id="cd06259">
    <property type="entry name" value="YdcF-like"/>
    <property type="match status" value="1"/>
</dbReference>
<gene>
    <name evidence="10" type="ORF">DZ860_15290</name>
</gene>
<dbReference type="EMBL" id="QVMU01000015">
    <property type="protein sequence ID" value="RJX69550.1"/>
    <property type="molecule type" value="Genomic_DNA"/>
</dbReference>
<evidence type="ECO:0000256" key="7">
    <source>
        <dbReference type="ARBA" id="ARBA00037355"/>
    </source>
</evidence>
<dbReference type="InterPro" id="IPR051599">
    <property type="entry name" value="Cell_Envelope_Assoc"/>
</dbReference>
<keyword evidence="4 8" id="KW-0812">Transmembrane</keyword>
<dbReference type="PANTHER" id="PTHR30336">
    <property type="entry name" value="INNER MEMBRANE PROTEIN, PROBABLE PERMEASE"/>
    <property type="match status" value="1"/>
</dbReference>
<feature type="domain" description="DUF218" evidence="9">
    <location>
        <begin position="59"/>
        <end position="193"/>
    </location>
</feature>
<dbReference type="PANTHER" id="PTHR30336:SF0">
    <property type="entry name" value="PROTEIN SANA"/>
    <property type="match status" value="1"/>
</dbReference>
<evidence type="ECO:0000313" key="11">
    <source>
        <dbReference type="Proteomes" id="UP000273252"/>
    </source>
</evidence>
<dbReference type="Pfam" id="PF02698">
    <property type="entry name" value="DUF218"/>
    <property type="match status" value="1"/>
</dbReference>
<name>A0A3A6QI44_9VIBR</name>